<feature type="region of interest" description="Disordered" evidence="1">
    <location>
        <begin position="49"/>
        <end position="69"/>
    </location>
</feature>
<name>A0A809RIU3_9PROT</name>
<dbReference type="EMBL" id="AP021881">
    <property type="protein sequence ID" value="BBP00754.1"/>
    <property type="molecule type" value="Genomic_DNA"/>
</dbReference>
<evidence type="ECO:0000313" key="3">
    <source>
        <dbReference type="Proteomes" id="UP000463939"/>
    </source>
</evidence>
<sequence length="69" mass="7434">MISGHVSKDNRLTQAKFLCVDCGYENNADVVGAINVLERGYRLLACGESAQSGRSMKQEPTEATSQITA</sequence>
<evidence type="ECO:0000313" key="2">
    <source>
        <dbReference type="EMBL" id="BBP00754.1"/>
    </source>
</evidence>
<dbReference type="AlphaFoldDB" id="A0A809RIU3"/>
<gene>
    <name evidence="2" type="ORF">SFSGTM_14620</name>
</gene>
<protein>
    <recommendedName>
        <fullName evidence="4">Transposase</fullName>
    </recommendedName>
</protein>
<organism evidence="2 3">
    <name type="scientific">Sulfuriferula nivalis</name>
    <dbReference type="NCBI Taxonomy" id="2675298"/>
    <lineage>
        <taxon>Bacteria</taxon>
        <taxon>Pseudomonadati</taxon>
        <taxon>Pseudomonadota</taxon>
        <taxon>Betaproteobacteria</taxon>
        <taxon>Nitrosomonadales</taxon>
        <taxon>Sulfuricellaceae</taxon>
        <taxon>Sulfuriferula</taxon>
    </lineage>
</organism>
<evidence type="ECO:0000256" key="1">
    <source>
        <dbReference type="SAM" id="MobiDB-lite"/>
    </source>
</evidence>
<evidence type="ECO:0008006" key="4">
    <source>
        <dbReference type="Google" id="ProtNLM"/>
    </source>
</evidence>
<dbReference type="KEGG" id="sniv:SFSGTM_14620"/>
<proteinExistence type="predicted"/>
<dbReference type="Proteomes" id="UP000463939">
    <property type="component" value="Chromosome"/>
</dbReference>
<keyword evidence="3" id="KW-1185">Reference proteome</keyword>
<accession>A0A809RIU3</accession>
<reference evidence="3" key="1">
    <citation type="submission" date="2019-11" db="EMBL/GenBank/DDBJ databases">
        <title>Isolation and characterization of a novel species in the genus Sulfuriferula.</title>
        <authorList>
            <person name="Mochizuki J."/>
            <person name="Kojima H."/>
            <person name="Fukui M."/>
        </authorList>
    </citation>
    <scope>NUCLEOTIDE SEQUENCE [LARGE SCALE GENOMIC DNA]</scope>
    <source>
        <strain evidence="3">SGTM</strain>
    </source>
</reference>